<protein>
    <submittedName>
        <fullName evidence="2">Uncharacterized protein</fullName>
    </submittedName>
</protein>
<organism evidence="2 3">
    <name type="scientific">Salinibacter ruber</name>
    <dbReference type="NCBI Taxonomy" id="146919"/>
    <lineage>
        <taxon>Bacteria</taxon>
        <taxon>Pseudomonadati</taxon>
        <taxon>Rhodothermota</taxon>
        <taxon>Rhodothermia</taxon>
        <taxon>Rhodothermales</taxon>
        <taxon>Salinibacteraceae</taxon>
        <taxon>Salinibacter</taxon>
    </lineage>
</organism>
<name>A0AAW5P7Y7_9BACT</name>
<gene>
    <name evidence="2" type="ORF">GGP99_001712</name>
</gene>
<feature type="region of interest" description="Disordered" evidence="1">
    <location>
        <begin position="33"/>
        <end position="52"/>
    </location>
</feature>
<evidence type="ECO:0000313" key="2">
    <source>
        <dbReference type="EMBL" id="MCS4157748.1"/>
    </source>
</evidence>
<evidence type="ECO:0000313" key="3">
    <source>
        <dbReference type="Proteomes" id="UP001155110"/>
    </source>
</evidence>
<dbReference type="Proteomes" id="UP001155110">
    <property type="component" value="Unassembled WGS sequence"/>
</dbReference>
<reference evidence="2" key="1">
    <citation type="submission" date="2022-08" db="EMBL/GenBank/DDBJ databases">
        <title>Genomic Encyclopedia of Type Strains, Phase V (KMG-V): Genome sequencing to study the core and pangenomes of soil and plant-associated prokaryotes.</title>
        <authorList>
            <person name="Whitman W."/>
        </authorList>
    </citation>
    <scope>NUCLEOTIDE SEQUENCE</scope>
    <source>
        <strain evidence="2">SP3002</strain>
    </source>
</reference>
<accession>A0AAW5P7Y7</accession>
<sequence length="120" mass="13837">MSYARFSTNAFRSHVYVYKHAAGHYQIDVARKEHDVDRSGLPPEPDESEEDFGERYAKYWREVMDLVKGAEMVPIGGPLDGEWFEEETAESAAERLAEIREAGYNVPEKAIERLREEAQK</sequence>
<dbReference type="EMBL" id="JANTZM010000007">
    <property type="protein sequence ID" value="MCS4157748.1"/>
    <property type="molecule type" value="Genomic_DNA"/>
</dbReference>
<dbReference type="AlphaFoldDB" id="A0AAW5P7Y7"/>
<comment type="caution">
    <text evidence="2">The sequence shown here is derived from an EMBL/GenBank/DDBJ whole genome shotgun (WGS) entry which is preliminary data.</text>
</comment>
<evidence type="ECO:0000256" key="1">
    <source>
        <dbReference type="SAM" id="MobiDB-lite"/>
    </source>
</evidence>
<proteinExistence type="predicted"/>
<dbReference type="RefSeq" id="WP_259258272.1">
    <property type="nucleotide sequence ID" value="NZ_JANTZM010000007.1"/>
</dbReference>